<name>A0A9P8BNS1_9FUNG</name>
<keyword evidence="3" id="KW-1185">Reference proteome</keyword>
<feature type="compositionally biased region" description="Polar residues" evidence="1">
    <location>
        <begin position="65"/>
        <end position="79"/>
    </location>
</feature>
<evidence type="ECO:0008006" key="4">
    <source>
        <dbReference type="Google" id="ProtNLM"/>
    </source>
</evidence>
<feature type="region of interest" description="Disordered" evidence="1">
    <location>
        <begin position="1"/>
        <end position="79"/>
    </location>
</feature>
<dbReference type="OrthoDB" id="2419627at2759"/>
<reference evidence="2" key="1">
    <citation type="submission" date="2021-06" db="EMBL/GenBank/DDBJ databases">
        <title>Genome Sequence of Mortierella hyaline Strain SCG-10, a Cold-Adapted, Nitrate-Reducing Fungus Isolated from Soil in Minnesota, USA.</title>
        <authorList>
            <person name="Aldossari N."/>
        </authorList>
    </citation>
    <scope>NUCLEOTIDE SEQUENCE</scope>
    <source>
        <strain evidence="2">SCG-10</strain>
    </source>
</reference>
<dbReference type="Proteomes" id="UP000707451">
    <property type="component" value="Unassembled WGS sequence"/>
</dbReference>
<feature type="compositionally biased region" description="Polar residues" evidence="1">
    <location>
        <begin position="684"/>
        <end position="694"/>
    </location>
</feature>
<proteinExistence type="predicted"/>
<feature type="region of interest" description="Disordered" evidence="1">
    <location>
        <begin position="164"/>
        <end position="186"/>
    </location>
</feature>
<feature type="region of interest" description="Disordered" evidence="1">
    <location>
        <begin position="307"/>
        <end position="339"/>
    </location>
</feature>
<feature type="compositionally biased region" description="Acidic residues" evidence="1">
    <location>
        <begin position="24"/>
        <end position="34"/>
    </location>
</feature>
<comment type="caution">
    <text evidence="2">The sequence shown here is derived from an EMBL/GenBank/DDBJ whole genome shotgun (WGS) entry which is preliminary data.</text>
</comment>
<feature type="compositionally biased region" description="Acidic residues" evidence="1">
    <location>
        <begin position="54"/>
        <end position="63"/>
    </location>
</feature>
<feature type="region of interest" description="Disordered" evidence="1">
    <location>
        <begin position="663"/>
        <end position="694"/>
    </location>
</feature>
<feature type="compositionally biased region" description="Low complexity" evidence="1">
    <location>
        <begin position="321"/>
        <end position="338"/>
    </location>
</feature>
<feature type="compositionally biased region" description="Low complexity" evidence="1">
    <location>
        <begin position="167"/>
        <end position="181"/>
    </location>
</feature>
<organism evidence="2 3">
    <name type="scientific">Linnemannia hyalina</name>
    <dbReference type="NCBI Taxonomy" id="64524"/>
    <lineage>
        <taxon>Eukaryota</taxon>
        <taxon>Fungi</taxon>
        <taxon>Fungi incertae sedis</taxon>
        <taxon>Mucoromycota</taxon>
        <taxon>Mortierellomycotina</taxon>
        <taxon>Mortierellomycetes</taxon>
        <taxon>Mortierellales</taxon>
        <taxon>Mortierellaceae</taxon>
        <taxon>Linnemannia</taxon>
    </lineage>
</organism>
<evidence type="ECO:0000313" key="2">
    <source>
        <dbReference type="EMBL" id="KAG9062126.1"/>
    </source>
</evidence>
<protein>
    <recommendedName>
        <fullName evidence="4">Retrotransposon gag domain-containing protein</fullName>
    </recommendedName>
</protein>
<dbReference type="AlphaFoldDB" id="A0A9P8BNS1"/>
<evidence type="ECO:0000313" key="3">
    <source>
        <dbReference type="Proteomes" id="UP000707451"/>
    </source>
</evidence>
<gene>
    <name evidence="2" type="ORF">KI688_006458</name>
</gene>
<sequence length="694" mass="77078">MTVLRTMTLRNGKSVAKEGTSGTDDAEAVVEEAMESMSIAQGESSQTVQPSGEVDMEVDDEAESSLRQESPSVGHTRGQSGVLPVITAEYCQEQVNNLGQQLEIHTATKGQLTAMMMMNGGGTPEQSQRMGQLQDTVRSIKAQLELWESSLDDMNLARKAKARTVHSTASSSSTPSFPKSSYGGNGTMDDKQIVLLNVMPRYHRKVPDHEMPKVDAKTSGPIRTSVRCFLYEFHTQALANLDVKVQDALTGARKKDTGPAWTWDQCEQTFVDCAMTLHEKTSEVEEFAKMGREKTESFKDCMVAKVHESTDQTPDPPVQTPDPSSSPDTSPSTSSIPSPCLPPIDTYFITDFLSELTIMNNDNQSLPTIIELDTTSKPAKYDGTRDGFKCLAWLKEVQRYFTMKNVPDRKRTIHAVNLLNQTSLLWWESLNIDDTCEYLTFTTLFKKAYMPDGFLEHVRGLLLNAKLTTNLAEYLTRIRLYMNILLAEDPTGRVFLESTVRVVFLQGCPDDLRQLLQTDQVSNPNNTFFDMCSKAEGFDTIYAFGPRGATKGMFAKAMNNIRSQTPTSNSAPTSAPAFDPMAMEIDNISVDPTTRALMSSVQSLTIAVNAMASQFNNQQQQQNRPRLARLTDEERLYLENNNGCFKCRRPNAGHYSWDCGKNRNTPRPPRSQAVNNIAYVGNPPTDQSGNAPSN</sequence>
<dbReference type="EMBL" id="JAHRHY010000020">
    <property type="protein sequence ID" value="KAG9062126.1"/>
    <property type="molecule type" value="Genomic_DNA"/>
</dbReference>
<feature type="compositionally biased region" description="Polar residues" evidence="1">
    <location>
        <begin position="39"/>
        <end position="50"/>
    </location>
</feature>
<evidence type="ECO:0000256" key="1">
    <source>
        <dbReference type="SAM" id="MobiDB-lite"/>
    </source>
</evidence>
<accession>A0A9P8BNS1</accession>